<proteinExistence type="predicted"/>
<dbReference type="Proteomes" id="UP001501581">
    <property type="component" value="Unassembled WGS sequence"/>
</dbReference>
<dbReference type="EMBL" id="BAAALG010000007">
    <property type="protein sequence ID" value="GAA1100096.1"/>
    <property type="molecule type" value="Genomic_DNA"/>
</dbReference>
<organism evidence="2 3">
    <name type="scientific">Nocardioides dubius</name>
    <dbReference type="NCBI Taxonomy" id="317019"/>
    <lineage>
        <taxon>Bacteria</taxon>
        <taxon>Bacillati</taxon>
        <taxon>Actinomycetota</taxon>
        <taxon>Actinomycetes</taxon>
        <taxon>Propionibacteriales</taxon>
        <taxon>Nocardioidaceae</taxon>
        <taxon>Nocardioides</taxon>
    </lineage>
</organism>
<comment type="caution">
    <text evidence="2">The sequence shown here is derived from an EMBL/GenBank/DDBJ whole genome shotgun (WGS) entry which is preliminary data.</text>
</comment>
<evidence type="ECO:0000313" key="2">
    <source>
        <dbReference type="EMBL" id="GAA1100096.1"/>
    </source>
</evidence>
<feature type="transmembrane region" description="Helical" evidence="1">
    <location>
        <begin position="65"/>
        <end position="86"/>
    </location>
</feature>
<protein>
    <recommendedName>
        <fullName evidence="4">GlsB/YeaQ/YmgE family stress response membrane protein</fullName>
    </recommendedName>
</protein>
<dbReference type="RefSeq" id="WP_343993407.1">
    <property type="nucleotide sequence ID" value="NZ_BAAALG010000007.1"/>
</dbReference>
<feature type="transmembrane region" description="Helical" evidence="1">
    <location>
        <begin position="31"/>
        <end position="53"/>
    </location>
</feature>
<sequence>MQLYDLLAALVGGTAVGVAARALADRPPLWVAVLAGVAGSLLGTVLYLKVFGFEPETPNVDWWQHFWQLAVAAVVTLVAVQVIRLVPHRR</sequence>
<gene>
    <name evidence="2" type="ORF">GCM10009668_17350</name>
</gene>
<evidence type="ECO:0000313" key="3">
    <source>
        <dbReference type="Proteomes" id="UP001501581"/>
    </source>
</evidence>
<keyword evidence="1" id="KW-0812">Transmembrane</keyword>
<keyword evidence="3" id="KW-1185">Reference proteome</keyword>
<evidence type="ECO:0008006" key="4">
    <source>
        <dbReference type="Google" id="ProtNLM"/>
    </source>
</evidence>
<keyword evidence="1" id="KW-1133">Transmembrane helix</keyword>
<reference evidence="2 3" key="1">
    <citation type="journal article" date="2019" name="Int. J. Syst. Evol. Microbiol.">
        <title>The Global Catalogue of Microorganisms (GCM) 10K type strain sequencing project: providing services to taxonomists for standard genome sequencing and annotation.</title>
        <authorList>
            <consortium name="The Broad Institute Genomics Platform"/>
            <consortium name="The Broad Institute Genome Sequencing Center for Infectious Disease"/>
            <person name="Wu L."/>
            <person name="Ma J."/>
        </authorList>
    </citation>
    <scope>NUCLEOTIDE SEQUENCE [LARGE SCALE GENOMIC DNA]</scope>
    <source>
        <strain evidence="2 3">JCM 13008</strain>
    </source>
</reference>
<accession>A0ABN1TSH0</accession>
<keyword evidence="1" id="KW-0472">Membrane</keyword>
<name>A0ABN1TSH0_9ACTN</name>
<feature type="transmembrane region" description="Helical" evidence="1">
    <location>
        <begin position="6"/>
        <end position="24"/>
    </location>
</feature>
<evidence type="ECO:0000256" key="1">
    <source>
        <dbReference type="SAM" id="Phobius"/>
    </source>
</evidence>